<organism evidence="5 6">
    <name type="scientific">Schizosaccharomyces octosporus (strain yFS286)</name>
    <name type="common">Fission yeast</name>
    <name type="synonym">Octosporomyces octosporus</name>
    <dbReference type="NCBI Taxonomy" id="483514"/>
    <lineage>
        <taxon>Eukaryota</taxon>
        <taxon>Fungi</taxon>
        <taxon>Dikarya</taxon>
        <taxon>Ascomycota</taxon>
        <taxon>Taphrinomycotina</taxon>
        <taxon>Schizosaccharomycetes</taxon>
        <taxon>Schizosaccharomycetales</taxon>
        <taxon>Schizosaccharomycetaceae</taxon>
        <taxon>Schizosaccharomyces</taxon>
    </lineage>
</organism>
<dbReference type="InterPro" id="IPR007243">
    <property type="entry name" value="Atg6/Beclin"/>
</dbReference>
<keyword evidence="6" id="KW-1185">Reference proteome</keyword>
<dbReference type="GO" id="GO:0000407">
    <property type="term" value="C:phagophore assembly site"/>
    <property type="evidence" value="ECO:0007669"/>
    <property type="project" value="EnsemblFungi"/>
</dbReference>
<dbReference type="PANTHER" id="PTHR12768:SF4">
    <property type="entry name" value="BECLIN-1"/>
    <property type="match status" value="1"/>
</dbReference>
<dbReference type="AlphaFoldDB" id="S9R9I1"/>
<dbReference type="InterPro" id="IPR041691">
    <property type="entry name" value="Atg6/beclin_CC"/>
</dbReference>
<proteinExistence type="inferred from homology"/>
<dbReference type="InterPro" id="IPR038274">
    <property type="entry name" value="Atg6/Beclin_C_sf"/>
</dbReference>
<reference evidence="5 6" key="1">
    <citation type="journal article" date="2011" name="Science">
        <title>Comparative functional genomics of the fission yeasts.</title>
        <authorList>
            <person name="Rhind N."/>
            <person name="Chen Z."/>
            <person name="Yassour M."/>
            <person name="Thompson D.A."/>
            <person name="Haas B.J."/>
            <person name="Habib N."/>
            <person name="Wapinski I."/>
            <person name="Roy S."/>
            <person name="Lin M.F."/>
            <person name="Heiman D.I."/>
            <person name="Young S.K."/>
            <person name="Furuya K."/>
            <person name="Guo Y."/>
            <person name="Pidoux A."/>
            <person name="Chen H.M."/>
            <person name="Robbertse B."/>
            <person name="Goldberg J.M."/>
            <person name="Aoki K."/>
            <person name="Bayne E.H."/>
            <person name="Berlin A.M."/>
            <person name="Desjardins C.A."/>
            <person name="Dobbs E."/>
            <person name="Dukaj L."/>
            <person name="Fan L."/>
            <person name="FitzGerald M.G."/>
            <person name="French C."/>
            <person name="Gujja S."/>
            <person name="Hansen K."/>
            <person name="Keifenheim D."/>
            <person name="Levin J.Z."/>
            <person name="Mosher R.A."/>
            <person name="Mueller C.A."/>
            <person name="Pfiffner J."/>
            <person name="Priest M."/>
            <person name="Russ C."/>
            <person name="Smialowska A."/>
            <person name="Swoboda P."/>
            <person name="Sykes S.M."/>
            <person name="Vaughn M."/>
            <person name="Vengrova S."/>
            <person name="Yoder R."/>
            <person name="Zeng Q."/>
            <person name="Allshire R."/>
            <person name="Baulcombe D."/>
            <person name="Birren B.W."/>
            <person name="Brown W."/>
            <person name="Ekwall K."/>
            <person name="Kellis M."/>
            <person name="Leatherwood J."/>
            <person name="Levin H."/>
            <person name="Margalit H."/>
            <person name="Martienssen R."/>
            <person name="Nieduszynski C.A."/>
            <person name="Spatafora J.W."/>
            <person name="Friedman N."/>
            <person name="Dalgaard J.Z."/>
            <person name="Baumann P."/>
            <person name="Niki H."/>
            <person name="Regev A."/>
            <person name="Nusbaum C."/>
        </authorList>
    </citation>
    <scope>NUCLEOTIDE SEQUENCE [LARGE SCALE GENOMIC DNA]</scope>
    <source>
        <strain evidence="6">yFS286</strain>
    </source>
</reference>
<dbReference type="GO" id="GO:0045324">
    <property type="term" value="P:late endosome to vacuole transport"/>
    <property type="evidence" value="ECO:0007669"/>
    <property type="project" value="TreeGrafter"/>
</dbReference>
<dbReference type="GO" id="GO:0043548">
    <property type="term" value="F:phosphatidylinositol 3-kinase binding"/>
    <property type="evidence" value="ECO:0007669"/>
    <property type="project" value="TreeGrafter"/>
</dbReference>
<dbReference type="HOGENOM" id="CLU_024219_3_1_1"/>
<dbReference type="GO" id="GO:0000423">
    <property type="term" value="P:mitophagy"/>
    <property type="evidence" value="ECO:0007669"/>
    <property type="project" value="TreeGrafter"/>
</dbReference>
<dbReference type="eggNOG" id="KOG2751">
    <property type="taxonomic scope" value="Eukaryota"/>
</dbReference>
<dbReference type="GO" id="GO:0034271">
    <property type="term" value="C:phosphatidylinositol 3-kinase complex, class III, type I"/>
    <property type="evidence" value="ECO:0007669"/>
    <property type="project" value="EnsemblFungi"/>
</dbReference>
<feature type="domain" description="Atg6 BARA" evidence="3">
    <location>
        <begin position="291"/>
        <end position="476"/>
    </location>
</feature>
<evidence type="ECO:0000259" key="4">
    <source>
        <dbReference type="Pfam" id="PF17675"/>
    </source>
</evidence>
<gene>
    <name evidence="5" type="ORF">SOCG_02307</name>
</gene>
<dbReference type="GO" id="GO:0030674">
    <property type="term" value="F:protein-macromolecule adaptor activity"/>
    <property type="evidence" value="ECO:0007669"/>
    <property type="project" value="TreeGrafter"/>
</dbReference>
<evidence type="ECO:0000256" key="1">
    <source>
        <dbReference type="ARBA" id="ARBA00005965"/>
    </source>
</evidence>
<comment type="similarity">
    <text evidence="1">Belongs to the beclin family.</text>
</comment>
<dbReference type="GeneID" id="25031284"/>
<dbReference type="EMBL" id="KE503206">
    <property type="protein sequence ID" value="EPX74825.1"/>
    <property type="molecule type" value="Genomic_DNA"/>
</dbReference>
<feature type="coiled-coil region" evidence="2">
    <location>
        <begin position="197"/>
        <end position="231"/>
    </location>
</feature>
<protein>
    <submittedName>
        <fullName evidence="5">Beclin family protein</fullName>
    </submittedName>
</protein>
<keyword evidence="2" id="KW-0175">Coiled coil</keyword>
<dbReference type="InterPro" id="IPR040455">
    <property type="entry name" value="Atg6_BARA"/>
</dbReference>
<evidence type="ECO:0000259" key="3">
    <source>
        <dbReference type="Pfam" id="PF04111"/>
    </source>
</evidence>
<dbReference type="RefSeq" id="XP_013016254.1">
    <property type="nucleotide sequence ID" value="XM_013160800.1"/>
</dbReference>
<evidence type="ECO:0000313" key="6">
    <source>
        <dbReference type="Proteomes" id="UP000016088"/>
    </source>
</evidence>
<dbReference type="GO" id="GO:0000045">
    <property type="term" value="P:autophagosome assembly"/>
    <property type="evidence" value="ECO:0007669"/>
    <property type="project" value="TreeGrafter"/>
</dbReference>
<dbReference type="Proteomes" id="UP000016088">
    <property type="component" value="Unassembled WGS sequence"/>
</dbReference>
<dbReference type="OMA" id="EWDVYKA"/>
<dbReference type="GO" id="GO:0006995">
    <property type="term" value="P:cellular response to nitrogen starvation"/>
    <property type="evidence" value="ECO:0007669"/>
    <property type="project" value="TreeGrafter"/>
</dbReference>
<dbReference type="Pfam" id="PF04111">
    <property type="entry name" value="APG6"/>
    <property type="match status" value="1"/>
</dbReference>
<name>S9R9I1_SCHOY</name>
<accession>S9R9I1</accession>
<dbReference type="Gene3D" id="1.10.418.40">
    <property type="entry name" value="Autophagy protein 6/Beclin 1"/>
    <property type="match status" value="1"/>
</dbReference>
<dbReference type="PANTHER" id="PTHR12768">
    <property type="entry name" value="BECLIN 1"/>
    <property type="match status" value="1"/>
</dbReference>
<dbReference type="VEuPathDB" id="FungiDB:SOCG_02307"/>
<dbReference type="OrthoDB" id="20368at2759"/>
<dbReference type="GO" id="GO:0034272">
    <property type="term" value="C:phosphatidylinositol 3-kinase complex, class III, type II"/>
    <property type="evidence" value="ECO:0007669"/>
    <property type="project" value="EnsemblFungi"/>
</dbReference>
<dbReference type="Pfam" id="PF17675">
    <property type="entry name" value="APG6_N"/>
    <property type="match status" value="1"/>
</dbReference>
<evidence type="ECO:0000313" key="5">
    <source>
        <dbReference type="EMBL" id="EPX74825.1"/>
    </source>
</evidence>
<dbReference type="GO" id="GO:0005768">
    <property type="term" value="C:endosome"/>
    <property type="evidence" value="ECO:0007669"/>
    <property type="project" value="EnsemblFungi"/>
</dbReference>
<sequence>MHRCGTECQVPFRLHNMQFVCQKCHSLLKVKEDYDDELVKQKLFPKNVGLWTPSLTETNEECESDDETASSVEDYPVERLQLYKKAFKEGESDFPQSPQTELKTPTLDSFVVLPASHDGYNENEEERNPSTEVNDLFSWKIENYYRIFDLLSTKTKVNHPLCEECAELLVEEMTKTLKSTKDEKNLYSNYSNMLANQDFEEEDISQLEASVREISDEIEEKQKAIVDLTVQEQELQSHFRNMVIDCEKMSIEEDEYKRSLNQHLMKESVLERQRDCAQLEFEHNSKKFERLQKMNVFSDIFYISHYSEPNGDGSIATINGLRLGRLPSQKVSWSEINAAWGMTVLLLDVLAERLDFHSPLYQLKPFGNQSYILRYDQDLSTGNTKPVRLDLFSTGELKIFMNRRFDQGMVAFLDYLHQLGDFCAANTPSAILPYPIENDRIGSKCIRLAFNQDENWTRALKFVLTNIKFLEAYVSSQEKHTNF</sequence>
<evidence type="ECO:0000256" key="2">
    <source>
        <dbReference type="SAM" id="Coils"/>
    </source>
</evidence>
<feature type="domain" description="Atg6/beclin coiled-coil" evidence="4">
    <location>
        <begin position="160"/>
        <end position="287"/>
    </location>
</feature>